<dbReference type="SMART" id="SM00028">
    <property type="entry name" value="TPR"/>
    <property type="match status" value="2"/>
</dbReference>
<dbReference type="Pfam" id="PF13414">
    <property type="entry name" value="TPR_11"/>
    <property type="match status" value="1"/>
</dbReference>
<evidence type="ECO:0000313" key="2">
    <source>
        <dbReference type="EMBL" id="HEB96212.1"/>
    </source>
</evidence>
<protein>
    <submittedName>
        <fullName evidence="2">Tetratricopeptide repeat protein</fullName>
    </submittedName>
</protein>
<feature type="repeat" description="TPR" evidence="1">
    <location>
        <begin position="199"/>
        <end position="232"/>
    </location>
</feature>
<organism evidence="2">
    <name type="scientific">Sedimenticola thiotaurini</name>
    <dbReference type="NCBI Taxonomy" id="1543721"/>
    <lineage>
        <taxon>Bacteria</taxon>
        <taxon>Pseudomonadati</taxon>
        <taxon>Pseudomonadota</taxon>
        <taxon>Gammaproteobacteria</taxon>
        <taxon>Chromatiales</taxon>
        <taxon>Sedimenticolaceae</taxon>
        <taxon>Sedimenticola</taxon>
    </lineage>
</organism>
<evidence type="ECO:0000256" key="1">
    <source>
        <dbReference type="PROSITE-ProRule" id="PRU00339"/>
    </source>
</evidence>
<keyword evidence="1" id="KW-0802">TPR repeat</keyword>
<dbReference type="InterPro" id="IPR019734">
    <property type="entry name" value="TPR_rpt"/>
</dbReference>
<dbReference type="Proteomes" id="UP000886251">
    <property type="component" value="Unassembled WGS sequence"/>
</dbReference>
<dbReference type="PROSITE" id="PS50005">
    <property type="entry name" value="TPR"/>
    <property type="match status" value="1"/>
</dbReference>
<proteinExistence type="predicted"/>
<name>A0A831RLQ7_9GAMM</name>
<dbReference type="SUPFAM" id="SSF48452">
    <property type="entry name" value="TPR-like"/>
    <property type="match status" value="1"/>
</dbReference>
<dbReference type="Gene3D" id="1.25.40.10">
    <property type="entry name" value="Tetratricopeptide repeat domain"/>
    <property type="match status" value="1"/>
</dbReference>
<comment type="caution">
    <text evidence="2">The sequence shown here is derived from an EMBL/GenBank/DDBJ whole genome shotgun (WGS) entry which is preliminary data.</text>
</comment>
<dbReference type="AlphaFoldDB" id="A0A831RLQ7"/>
<sequence length="246" mass="28153">MAFPPVRNTSSVTPPFERCLFEEMMMNGPTLLFRNGVLPASLFLLLLFTSSPSLAALGWPGTDQEGRPCSGPPSNYGPFDYTDHFARSKKLGIVEQYHFTPQIRNLALTNRKSLFDNIGYTLRAFPNHHPALYAMMRLHLLESRTYGPPLECYFNRAKAINPTDGTIYLLEGIYFHRLKEFDNALDRYRTAEKLGKKSAELYYNMGLLYLDMGENDKALEYARKAYKRGYPLKGLKQRLSKMGLKL</sequence>
<gene>
    <name evidence="2" type="ORF">ENI96_07260</name>
</gene>
<dbReference type="InterPro" id="IPR011990">
    <property type="entry name" value="TPR-like_helical_dom_sf"/>
</dbReference>
<dbReference type="EMBL" id="DRKP01000082">
    <property type="protein sequence ID" value="HEB96212.1"/>
    <property type="molecule type" value="Genomic_DNA"/>
</dbReference>
<accession>A0A831RLQ7</accession>
<reference evidence="2" key="1">
    <citation type="journal article" date="2020" name="mSystems">
        <title>Genome- and Community-Level Interaction Insights into Carbon Utilization and Element Cycling Functions of Hydrothermarchaeota in Hydrothermal Sediment.</title>
        <authorList>
            <person name="Zhou Z."/>
            <person name="Liu Y."/>
            <person name="Xu W."/>
            <person name="Pan J."/>
            <person name="Luo Z.H."/>
            <person name="Li M."/>
        </authorList>
    </citation>
    <scope>NUCLEOTIDE SEQUENCE [LARGE SCALE GENOMIC DNA]</scope>
    <source>
        <strain evidence="2">HyVt-443</strain>
    </source>
</reference>
<dbReference type="PROSITE" id="PS50293">
    <property type="entry name" value="TPR_REGION"/>
    <property type="match status" value="1"/>
</dbReference>